<dbReference type="AlphaFoldDB" id="A0A413ZNJ7"/>
<gene>
    <name evidence="1" type="ORF">DW853_13885</name>
</gene>
<comment type="caution">
    <text evidence="1">The sequence shown here is derived from an EMBL/GenBank/DDBJ whole genome shotgun (WGS) entry which is preliminary data.</text>
</comment>
<evidence type="ECO:0000313" key="2">
    <source>
        <dbReference type="Proteomes" id="UP000285305"/>
    </source>
</evidence>
<dbReference type="EMBL" id="QSHQ01000034">
    <property type="protein sequence ID" value="RHC27110.1"/>
    <property type="molecule type" value="Genomic_DNA"/>
</dbReference>
<protein>
    <submittedName>
        <fullName evidence="1">Hydroxylase</fullName>
    </submittedName>
</protein>
<dbReference type="RefSeq" id="WP_117899710.1">
    <property type="nucleotide sequence ID" value="NZ_QSHQ01000034.1"/>
</dbReference>
<proteinExistence type="predicted"/>
<dbReference type="Proteomes" id="UP000285305">
    <property type="component" value="Unassembled WGS sequence"/>
</dbReference>
<name>A0A413ZNJ7_BACSE</name>
<sequence>MSILNEKKEVTPIITPSLGYKLRSINWNEDFYFDNPIDKEKINSIPKAIEIAKDIFLAIEKSGMQYRETYKWDEHLYFKMTAENIFAATIYYYCKHYPKEYCNLAYIIATVCNPDMSILSEMLKRDRETEIFIRGLNECHTLNVGSEFTGIKNELTTYLGRLYTKEFFYLFIEGKYYPSTPQFILFSYFDNVIWQVEQLQKNDFLFFESNAKKENDKQSLSDKDESITEEEHGIPLERLISTRHLFSGIKFESPEKNGTNNIK</sequence>
<reference evidence="1 2" key="1">
    <citation type="submission" date="2018-08" db="EMBL/GenBank/DDBJ databases">
        <title>A genome reference for cultivated species of the human gut microbiota.</title>
        <authorList>
            <person name="Zou Y."/>
            <person name="Xue W."/>
            <person name="Luo G."/>
        </authorList>
    </citation>
    <scope>NUCLEOTIDE SEQUENCE [LARGE SCALE GENOMIC DNA]</scope>
    <source>
        <strain evidence="1 2">AM36-9BH</strain>
    </source>
</reference>
<organism evidence="1 2">
    <name type="scientific">Bacteroides stercoris</name>
    <dbReference type="NCBI Taxonomy" id="46506"/>
    <lineage>
        <taxon>Bacteria</taxon>
        <taxon>Pseudomonadati</taxon>
        <taxon>Bacteroidota</taxon>
        <taxon>Bacteroidia</taxon>
        <taxon>Bacteroidales</taxon>
        <taxon>Bacteroidaceae</taxon>
        <taxon>Bacteroides</taxon>
    </lineage>
</organism>
<evidence type="ECO:0000313" key="1">
    <source>
        <dbReference type="EMBL" id="RHC27110.1"/>
    </source>
</evidence>
<accession>A0A413ZNJ7</accession>